<proteinExistence type="predicted"/>
<evidence type="ECO:0000313" key="2">
    <source>
        <dbReference type="Proteomes" id="UP000245626"/>
    </source>
</evidence>
<gene>
    <name evidence="1" type="ORF">IE53DRAFT_153698</name>
</gene>
<keyword evidence="2" id="KW-1185">Reference proteome</keyword>
<organism evidence="1 2">
    <name type="scientific">Violaceomyces palustris</name>
    <dbReference type="NCBI Taxonomy" id="1673888"/>
    <lineage>
        <taxon>Eukaryota</taxon>
        <taxon>Fungi</taxon>
        <taxon>Dikarya</taxon>
        <taxon>Basidiomycota</taxon>
        <taxon>Ustilaginomycotina</taxon>
        <taxon>Ustilaginomycetes</taxon>
        <taxon>Violaceomycetales</taxon>
        <taxon>Violaceomycetaceae</taxon>
        <taxon>Violaceomyces</taxon>
    </lineage>
</organism>
<sequence length="346" mass="38937">MPAIRKGVRSILKRDGRDGTATYVGEIDREWCISEVPNGGYSLSIIANAVQSFMRLPSNSKGKHFDPLHISANYFVPVSHHQPYTVEIKLLKQGRGVTNVLAELSQTHKVKEEPQVRITAQVIMTSFEARQSDRSLGPTIPKDHEFFTKCPLSSPSECKASNVWSNERFAFRHRLQVLVDKRLIEESRSRRTLDWGCWFNLLGEEDEGDQADEGQLSMGNNVISFFADMMVNPVSNIPKELSFGPAWYPTLQLSIEFKRALPYEKTLTRAGCFSTGKYIIRGQHEIDTEIWSHPDDSDLLNQGQEIKVQGPQILCVSRQLALTVPLKENRSTKVSPGESSSSSSKL</sequence>
<protein>
    <submittedName>
        <fullName evidence="1">Uncharacterized protein</fullName>
    </submittedName>
</protein>
<dbReference type="Proteomes" id="UP000245626">
    <property type="component" value="Unassembled WGS sequence"/>
</dbReference>
<dbReference type="EMBL" id="KZ819721">
    <property type="protein sequence ID" value="PWN53527.1"/>
    <property type="molecule type" value="Genomic_DNA"/>
</dbReference>
<accession>A0ACD0P697</accession>
<evidence type="ECO:0000313" key="1">
    <source>
        <dbReference type="EMBL" id="PWN53527.1"/>
    </source>
</evidence>
<name>A0ACD0P697_9BASI</name>
<reference evidence="1 2" key="1">
    <citation type="journal article" date="2018" name="Mol. Biol. Evol.">
        <title>Broad Genomic Sampling Reveals a Smut Pathogenic Ancestry of the Fungal Clade Ustilaginomycotina.</title>
        <authorList>
            <person name="Kijpornyongpan T."/>
            <person name="Mondo S.J."/>
            <person name="Barry K."/>
            <person name="Sandor L."/>
            <person name="Lee J."/>
            <person name="Lipzen A."/>
            <person name="Pangilinan J."/>
            <person name="LaButti K."/>
            <person name="Hainaut M."/>
            <person name="Henrissat B."/>
            <person name="Grigoriev I.V."/>
            <person name="Spatafora J.W."/>
            <person name="Aime M.C."/>
        </authorList>
    </citation>
    <scope>NUCLEOTIDE SEQUENCE [LARGE SCALE GENOMIC DNA]</scope>
    <source>
        <strain evidence="1 2">SA 807</strain>
    </source>
</reference>